<evidence type="ECO:0000256" key="1">
    <source>
        <dbReference type="SAM" id="SignalP"/>
    </source>
</evidence>
<dbReference type="EMBL" id="CP069111">
    <property type="protein sequence ID" value="QSS61990.1"/>
    <property type="molecule type" value="Genomic_DNA"/>
</dbReference>
<evidence type="ECO:0000313" key="3">
    <source>
        <dbReference type="Proteomes" id="UP000663671"/>
    </source>
</evidence>
<accession>A0A8A1M9R8</accession>
<proteinExistence type="predicted"/>
<dbReference type="Proteomes" id="UP000663671">
    <property type="component" value="Chromosome 5"/>
</dbReference>
<feature type="signal peptide" evidence="1">
    <location>
        <begin position="1"/>
        <end position="24"/>
    </location>
</feature>
<feature type="chain" id="PRO_5034190799" evidence="1">
    <location>
        <begin position="25"/>
        <end position="65"/>
    </location>
</feature>
<gene>
    <name evidence="2" type="ORF">I7I51_04167</name>
</gene>
<keyword evidence="1" id="KW-0732">Signal</keyword>
<evidence type="ECO:0000313" key="2">
    <source>
        <dbReference type="EMBL" id="QSS61990.1"/>
    </source>
</evidence>
<protein>
    <submittedName>
        <fullName evidence="2">Uncharacterized protein</fullName>
    </submittedName>
</protein>
<name>A0A8A1M9R8_AJECA</name>
<organism evidence="2 3">
    <name type="scientific">Ajellomyces capsulatus</name>
    <name type="common">Darling's disease fungus</name>
    <name type="synonym">Histoplasma capsulatum</name>
    <dbReference type="NCBI Taxonomy" id="5037"/>
    <lineage>
        <taxon>Eukaryota</taxon>
        <taxon>Fungi</taxon>
        <taxon>Dikarya</taxon>
        <taxon>Ascomycota</taxon>
        <taxon>Pezizomycotina</taxon>
        <taxon>Eurotiomycetes</taxon>
        <taxon>Eurotiomycetidae</taxon>
        <taxon>Onygenales</taxon>
        <taxon>Ajellomycetaceae</taxon>
        <taxon>Histoplasma</taxon>
    </lineage>
</organism>
<sequence>MHPVWLGCLPMAGWGLMPSGPATGLLLCLPVCRQWRPRLCLLLVHGCTMKRRRLRRLWKGSRRRI</sequence>
<dbReference type="AlphaFoldDB" id="A0A8A1M9R8"/>
<dbReference type="VEuPathDB" id="FungiDB:I7I51_04167"/>
<reference evidence="2" key="1">
    <citation type="submission" date="2021-01" db="EMBL/GenBank/DDBJ databases">
        <title>Chromosome-level genome assembly of a human fungal pathogen reveals clustering of transcriptionally co-regulated genes.</title>
        <authorList>
            <person name="Voorhies M."/>
            <person name="Cohen S."/>
            <person name="Shea T.P."/>
            <person name="Petrus S."/>
            <person name="Munoz J.F."/>
            <person name="Poplawski S."/>
            <person name="Goldman W.E."/>
            <person name="Michael T."/>
            <person name="Cuomo C.A."/>
            <person name="Sil A."/>
            <person name="Beyhan S."/>
        </authorList>
    </citation>
    <scope>NUCLEOTIDE SEQUENCE</scope>
    <source>
        <strain evidence="2">WU24</strain>
    </source>
</reference>